<dbReference type="Proteomes" id="UP001241110">
    <property type="component" value="Unassembled WGS sequence"/>
</dbReference>
<dbReference type="GO" id="GO:0016052">
    <property type="term" value="P:carbohydrate catabolic process"/>
    <property type="evidence" value="ECO:0007669"/>
    <property type="project" value="InterPro"/>
</dbReference>
<evidence type="ECO:0000313" key="3">
    <source>
        <dbReference type="EMBL" id="MDJ1479277.1"/>
    </source>
</evidence>
<dbReference type="EMBL" id="JASJOS010000001">
    <property type="protein sequence ID" value="MDJ1479277.1"/>
    <property type="molecule type" value="Genomic_DNA"/>
</dbReference>
<dbReference type="GO" id="GO:0004553">
    <property type="term" value="F:hydrolase activity, hydrolyzing O-glycosyl compounds"/>
    <property type="evidence" value="ECO:0007669"/>
    <property type="project" value="InterPro"/>
</dbReference>
<dbReference type="Pfam" id="PF06452">
    <property type="entry name" value="CBM9_1"/>
    <property type="match status" value="1"/>
</dbReference>
<dbReference type="InterPro" id="IPR010502">
    <property type="entry name" value="Carb-bd_dom_fam9"/>
</dbReference>
<evidence type="ECO:0000259" key="2">
    <source>
        <dbReference type="Pfam" id="PF06452"/>
    </source>
</evidence>
<feature type="chain" id="PRO_5041920443" evidence="1">
    <location>
        <begin position="23"/>
        <end position="246"/>
    </location>
</feature>
<keyword evidence="1" id="KW-0732">Signal</keyword>
<dbReference type="AlphaFoldDB" id="A0AAE3QH42"/>
<comment type="caution">
    <text evidence="3">The sequence shown here is derived from an EMBL/GenBank/DDBJ whole genome shotgun (WGS) entry which is preliminary data.</text>
</comment>
<accession>A0AAE3QH42</accession>
<organism evidence="3 4">
    <name type="scientific">Xanthocytophaga flava</name>
    <dbReference type="NCBI Taxonomy" id="3048013"/>
    <lineage>
        <taxon>Bacteria</taxon>
        <taxon>Pseudomonadati</taxon>
        <taxon>Bacteroidota</taxon>
        <taxon>Cytophagia</taxon>
        <taxon>Cytophagales</taxon>
        <taxon>Rhodocytophagaceae</taxon>
        <taxon>Xanthocytophaga</taxon>
    </lineage>
</organism>
<evidence type="ECO:0000313" key="4">
    <source>
        <dbReference type="Proteomes" id="UP001241110"/>
    </source>
</evidence>
<dbReference type="RefSeq" id="WP_313975322.1">
    <property type="nucleotide sequence ID" value="NZ_JASJOS010000001.1"/>
</dbReference>
<gene>
    <name evidence="3" type="ORF">QNI16_02200</name>
</gene>
<dbReference type="Gene3D" id="2.60.40.1190">
    <property type="match status" value="1"/>
</dbReference>
<dbReference type="GO" id="GO:0030246">
    <property type="term" value="F:carbohydrate binding"/>
    <property type="evidence" value="ECO:0007669"/>
    <property type="project" value="InterPro"/>
</dbReference>
<sequence length="246" mass="28502">MRFFFLASFFGLLHVFSSEVFAFIDDSTKTVIRKTSDFTITGDGKSKSWEKTEWIKIPVLESAGDSSSTLVKLLYSDTGLYFLFQCQDQKLTATIEKDFGALFNEDVVEVFLWPDPSVPIYFEYELSPLNYELPLLIPNINGRLNGWLPAFYERKQRTQHATTIQGGTRKSLASVTGWTAEFFIPYRLLSPLVSASPKSGDRWRGNLYRIDYDKVYTTWTWSKVSVYPNRKASFHEYQKFGTWIFE</sequence>
<dbReference type="SUPFAM" id="SSF49344">
    <property type="entry name" value="CBD9-like"/>
    <property type="match status" value="1"/>
</dbReference>
<reference evidence="3" key="1">
    <citation type="submission" date="2023-05" db="EMBL/GenBank/DDBJ databases">
        <authorList>
            <person name="Zhang X."/>
        </authorList>
    </citation>
    <scope>NUCLEOTIDE SEQUENCE</scope>
    <source>
        <strain evidence="3">YF14B1</strain>
    </source>
</reference>
<feature type="signal peptide" evidence="1">
    <location>
        <begin position="1"/>
        <end position="22"/>
    </location>
</feature>
<proteinExistence type="predicted"/>
<name>A0AAE3QH42_9BACT</name>
<protein>
    <submittedName>
        <fullName evidence="3">Carbohydrate-binding family 9-like protein</fullName>
    </submittedName>
</protein>
<feature type="domain" description="Carbohydrate-binding" evidence="2">
    <location>
        <begin position="44"/>
        <end position="125"/>
    </location>
</feature>
<evidence type="ECO:0000256" key="1">
    <source>
        <dbReference type="SAM" id="SignalP"/>
    </source>
</evidence>
<dbReference type="CDD" id="cd09620">
    <property type="entry name" value="CBM9_like_3"/>
    <property type="match status" value="1"/>
</dbReference>